<evidence type="ECO:0008006" key="3">
    <source>
        <dbReference type="Google" id="ProtNLM"/>
    </source>
</evidence>
<dbReference type="Gene3D" id="1.20.5.190">
    <property type="match status" value="1"/>
</dbReference>
<reference evidence="1" key="2">
    <citation type="submission" date="2025-08" db="UniProtKB">
        <authorList>
            <consortium name="Ensembl"/>
        </authorList>
    </citation>
    <scope>IDENTIFICATION</scope>
</reference>
<dbReference type="SUPFAM" id="SSF52540">
    <property type="entry name" value="P-loop containing nucleoside triphosphate hydrolases"/>
    <property type="match status" value="1"/>
</dbReference>
<dbReference type="CDD" id="cd23767">
    <property type="entry name" value="IQCD"/>
    <property type="match status" value="1"/>
</dbReference>
<name>A0A4W5N186_9TELE</name>
<protein>
    <recommendedName>
        <fullName evidence="3">Myosin motor domain-containing protein</fullName>
    </recommendedName>
</protein>
<dbReference type="InterPro" id="IPR027417">
    <property type="entry name" value="P-loop_NTPase"/>
</dbReference>
<dbReference type="InterPro" id="IPR051724">
    <property type="entry name" value="Actin_motor_Myosin"/>
</dbReference>
<reference evidence="2" key="1">
    <citation type="submission" date="2018-06" db="EMBL/GenBank/DDBJ databases">
        <title>Genome assembly of Danube salmon.</title>
        <authorList>
            <person name="Macqueen D.J."/>
            <person name="Gundappa M.K."/>
        </authorList>
    </citation>
    <scope>NUCLEOTIDE SEQUENCE [LARGE SCALE GENOMIC DNA]</scope>
</reference>
<evidence type="ECO:0000313" key="1">
    <source>
        <dbReference type="Ensembl" id="ENSHHUP00000043454.1"/>
    </source>
</evidence>
<dbReference type="Ensembl" id="ENSHHUT00000045084.1">
    <property type="protein sequence ID" value="ENSHHUP00000043454.1"/>
    <property type="gene ID" value="ENSHHUG00000026675.1"/>
</dbReference>
<evidence type="ECO:0000313" key="2">
    <source>
        <dbReference type="Proteomes" id="UP000314982"/>
    </source>
</evidence>
<dbReference type="PANTHER" id="PTHR46049:SF10">
    <property type="entry name" value="MYOSIN VIIA"/>
    <property type="match status" value="1"/>
</dbReference>
<dbReference type="SMART" id="SM00015">
    <property type="entry name" value="IQ"/>
    <property type="match status" value="2"/>
</dbReference>
<sequence length="64" mass="7806">MQLEIDRDKAITDKVILIQKAVRGMKKRTNFLRVRRSVTLIQKMWRGYRCRKDYSAMRFGFLRL</sequence>
<dbReference type="STRING" id="62062.ENSHHUP00000043454"/>
<dbReference type="Proteomes" id="UP000314982">
    <property type="component" value="Unassembled WGS sequence"/>
</dbReference>
<dbReference type="AlphaFoldDB" id="A0A4W5N186"/>
<organism evidence="1 2">
    <name type="scientific">Hucho hucho</name>
    <name type="common">huchen</name>
    <dbReference type="NCBI Taxonomy" id="62062"/>
    <lineage>
        <taxon>Eukaryota</taxon>
        <taxon>Metazoa</taxon>
        <taxon>Chordata</taxon>
        <taxon>Craniata</taxon>
        <taxon>Vertebrata</taxon>
        <taxon>Euteleostomi</taxon>
        <taxon>Actinopterygii</taxon>
        <taxon>Neopterygii</taxon>
        <taxon>Teleostei</taxon>
        <taxon>Protacanthopterygii</taxon>
        <taxon>Salmoniformes</taxon>
        <taxon>Salmonidae</taxon>
        <taxon>Salmoninae</taxon>
        <taxon>Hucho</taxon>
    </lineage>
</organism>
<accession>A0A4W5N186</accession>
<dbReference type="Pfam" id="PF00612">
    <property type="entry name" value="IQ"/>
    <property type="match status" value="2"/>
</dbReference>
<dbReference type="InterPro" id="IPR000048">
    <property type="entry name" value="IQ_motif_EF-hand-BS"/>
</dbReference>
<keyword evidence="2" id="KW-1185">Reference proteome</keyword>
<dbReference type="PANTHER" id="PTHR46049">
    <property type="entry name" value="AGAP003327-PA"/>
    <property type="match status" value="1"/>
</dbReference>
<dbReference type="PROSITE" id="PS50096">
    <property type="entry name" value="IQ"/>
    <property type="match status" value="2"/>
</dbReference>
<dbReference type="GeneTree" id="ENSGT00940000155350"/>
<proteinExistence type="predicted"/>
<reference evidence="1" key="3">
    <citation type="submission" date="2025-09" db="UniProtKB">
        <authorList>
            <consortium name="Ensembl"/>
        </authorList>
    </citation>
    <scope>IDENTIFICATION</scope>
</reference>